<keyword evidence="2" id="KW-1185">Reference proteome</keyword>
<accession>A0A6M5YT44</accession>
<sequence>MRTCSWFGTGRGPVGRRGRTERSFFLRGCENPFGLRYHPLTTAVNEHNVAAGEMLAQVGLLGALHLNGVSGRTVPGHKAERRAGLGLRLHDSRPARKLCSVERPLGGTPAALPILSVLHRAVLCPIGENGNDRIDTSVPPAHNACHGAGARG</sequence>
<dbReference type="AlphaFoldDB" id="A0A6M5YT44"/>
<dbReference type="Proteomes" id="UP000503447">
    <property type="component" value="Chromosome"/>
</dbReference>
<gene>
    <name evidence="1" type="ORF">FTUN_4050</name>
</gene>
<evidence type="ECO:0000313" key="1">
    <source>
        <dbReference type="EMBL" id="QJW96493.1"/>
    </source>
</evidence>
<reference evidence="2" key="1">
    <citation type="submission" date="2020-05" db="EMBL/GenBank/DDBJ databases">
        <title>Frigoriglobus tundricola gen. nov., sp. nov., a psychrotolerant cellulolytic planctomycete of the family Gemmataceae with two divergent copies of 16S rRNA gene.</title>
        <authorList>
            <person name="Kulichevskaya I.S."/>
            <person name="Ivanova A.A."/>
            <person name="Naumoff D.G."/>
            <person name="Beletsky A.V."/>
            <person name="Rijpstra W.I.C."/>
            <person name="Sinninghe Damste J.S."/>
            <person name="Mardanov A.V."/>
            <person name="Ravin N.V."/>
            <person name="Dedysh S.N."/>
        </authorList>
    </citation>
    <scope>NUCLEOTIDE SEQUENCE [LARGE SCALE GENOMIC DNA]</scope>
    <source>
        <strain evidence="2">PL17</strain>
    </source>
</reference>
<dbReference type="EMBL" id="CP053452">
    <property type="protein sequence ID" value="QJW96493.1"/>
    <property type="molecule type" value="Genomic_DNA"/>
</dbReference>
<name>A0A6M5YT44_9BACT</name>
<evidence type="ECO:0000313" key="2">
    <source>
        <dbReference type="Proteomes" id="UP000503447"/>
    </source>
</evidence>
<organism evidence="1 2">
    <name type="scientific">Frigoriglobus tundricola</name>
    <dbReference type="NCBI Taxonomy" id="2774151"/>
    <lineage>
        <taxon>Bacteria</taxon>
        <taxon>Pseudomonadati</taxon>
        <taxon>Planctomycetota</taxon>
        <taxon>Planctomycetia</taxon>
        <taxon>Gemmatales</taxon>
        <taxon>Gemmataceae</taxon>
        <taxon>Frigoriglobus</taxon>
    </lineage>
</organism>
<dbReference type="KEGG" id="ftj:FTUN_4050"/>
<proteinExistence type="predicted"/>
<protein>
    <submittedName>
        <fullName evidence="1">Uncharacterized protein</fullName>
    </submittedName>
</protein>